<dbReference type="SUPFAM" id="SSF48403">
    <property type="entry name" value="Ankyrin repeat"/>
    <property type="match status" value="1"/>
</dbReference>
<dbReference type="SMART" id="SM00248">
    <property type="entry name" value="ANK"/>
    <property type="match status" value="4"/>
</dbReference>
<feature type="region of interest" description="Disordered" evidence="2">
    <location>
        <begin position="270"/>
        <end position="293"/>
    </location>
</feature>
<dbReference type="PANTHER" id="PTHR24128:SF24">
    <property type="entry name" value="ANKYRIN REPEAT PROTEIN"/>
    <property type="match status" value="1"/>
</dbReference>
<dbReference type="PANTHER" id="PTHR24128">
    <property type="entry name" value="HOMEOBOX PROTEIN WARIAI"/>
    <property type="match status" value="1"/>
</dbReference>
<accession>A0A5J5A705</accession>
<dbReference type="OrthoDB" id="674805at2759"/>
<reference evidence="4 5" key="1">
    <citation type="submission" date="2019-09" db="EMBL/GenBank/DDBJ databases">
        <title>A chromosome-level genome assembly of the Chinese tupelo Nyssa sinensis.</title>
        <authorList>
            <person name="Yang X."/>
            <person name="Kang M."/>
            <person name="Yang Y."/>
            <person name="Xiong H."/>
            <person name="Wang M."/>
            <person name="Zhang Z."/>
            <person name="Wang Z."/>
            <person name="Wu H."/>
            <person name="Ma T."/>
            <person name="Liu J."/>
            <person name="Xi Z."/>
        </authorList>
    </citation>
    <scope>NUCLEOTIDE SEQUENCE [LARGE SCALE GENOMIC DNA]</scope>
    <source>
        <strain evidence="4">J267</strain>
        <tissue evidence="4">Leaf</tissue>
    </source>
</reference>
<evidence type="ECO:0000256" key="1">
    <source>
        <dbReference type="PROSITE-ProRule" id="PRU00023"/>
    </source>
</evidence>
<sequence>MLYSFNTTLLEMEQKLRDAARVGDINTLYALIRDDPNLLKKIDEIPFFDTPLHIAASVGQTHFAIEVMRLQPSFGRKLNPDGFSPMHLALQNYTLQSQAILADKLADTVRRLVKFDSELIRVQGKEGITPLHYIAQTEKVLNWKDENGNTVLHIAASTNQEQVVKLLVKEGLQKNAKNSMGFTALDVALQSETPVDKSIIDILRHAKVVSYSSLQNLASRADFLSSKERFYEKVMRVFLMGRRELSIDMRNLVLVVAVLVATATYQAALSPPGGVRQASDNNETEDIAGNTVH</sequence>
<keyword evidence="5" id="KW-1185">Reference proteome</keyword>
<dbReference type="InterPro" id="IPR026961">
    <property type="entry name" value="PGG_dom"/>
</dbReference>
<dbReference type="InterPro" id="IPR002110">
    <property type="entry name" value="Ankyrin_rpt"/>
</dbReference>
<dbReference type="PROSITE" id="PS50297">
    <property type="entry name" value="ANK_REP_REGION"/>
    <property type="match status" value="1"/>
</dbReference>
<dbReference type="PROSITE" id="PS50088">
    <property type="entry name" value="ANK_REPEAT"/>
    <property type="match status" value="1"/>
</dbReference>
<evidence type="ECO:0000313" key="5">
    <source>
        <dbReference type="Proteomes" id="UP000325577"/>
    </source>
</evidence>
<organism evidence="4 5">
    <name type="scientific">Nyssa sinensis</name>
    <dbReference type="NCBI Taxonomy" id="561372"/>
    <lineage>
        <taxon>Eukaryota</taxon>
        <taxon>Viridiplantae</taxon>
        <taxon>Streptophyta</taxon>
        <taxon>Embryophyta</taxon>
        <taxon>Tracheophyta</taxon>
        <taxon>Spermatophyta</taxon>
        <taxon>Magnoliopsida</taxon>
        <taxon>eudicotyledons</taxon>
        <taxon>Gunneridae</taxon>
        <taxon>Pentapetalae</taxon>
        <taxon>asterids</taxon>
        <taxon>Cornales</taxon>
        <taxon>Nyssaceae</taxon>
        <taxon>Nyssa</taxon>
    </lineage>
</organism>
<dbReference type="Pfam" id="PF12796">
    <property type="entry name" value="Ank_2"/>
    <property type="match status" value="1"/>
</dbReference>
<dbReference type="Proteomes" id="UP000325577">
    <property type="component" value="Linkage Group LG3"/>
</dbReference>
<dbReference type="Gene3D" id="1.25.40.20">
    <property type="entry name" value="Ankyrin repeat-containing domain"/>
    <property type="match status" value="2"/>
</dbReference>
<gene>
    <name evidence="4" type="ORF">F0562_007916</name>
</gene>
<dbReference type="Pfam" id="PF13962">
    <property type="entry name" value="PGG"/>
    <property type="match status" value="1"/>
</dbReference>
<feature type="domain" description="PGG" evidence="3">
    <location>
        <begin position="248"/>
        <end position="282"/>
    </location>
</feature>
<proteinExistence type="predicted"/>
<evidence type="ECO:0000313" key="4">
    <source>
        <dbReference type="EMBL" id="KAA8525984.1"/>
    </source>
</evidence>
<name>A0A5J5A705_9ASTE</name>
<feature type="repeat" description="ANK" evidence="1">
    <location>
        <begin position="147"/>
        <end position="179"/>
    </location>
</feature>
<dbReference type="InterPro" id="IPR036770">
    <property type="entry name" value="Ankyrin_rpt-contain_sf"/>
</dbReference>
<evidence type="ECO:0000259" key="3">
    <source>
        <dbReference type="Pfam" id="PF13962"/>
    </source>
</evidence>
<protein>
    <recommendedName>
        <fullName evidence="3">PGG domain-containing protein</fullName>
    </recommendedName>
</protein>
<dbReference type="AlphaFoldDB" id="A0A5J5A705"/>
<dbReference type="EMBL" id="CM018046">
    <property type="protein sequence ID" value="KAA8525984.1"/>
    <property type="molecule type" value="Genomic_DNA"/>
</dbReference>
<evidence type="ECO:0000256" key="2">
    <source>
        <dbReference type="SAM" id="MobiDB-lite"/>
    </source>
</evidence>
<keyword evidence="1" id="KW-0040">ANK repeat</keyword>